<dbReference type="PRINTS" id="PR01490">
    <property type="entry name" value="RTXTOXIND"/>
</dbReference>
<keyword evidence="5" id="KW-1185">Reference proteome</keyword>
<gene>
    <name evidence="4" type="ORF">KI659_09740</name>
</gene>
<evidence type="ECO:0000256" key="1">
    <source>
        <dbReference type="ARBA" id="ARBA00009477"/>
    </source>
</evidence>
<dbReference type="RefSeq" id="WP_213945153.1">
    <property type="nucleotide sequence ID" value="NZ_JAHBGI010000001.1"/>
</dbReference>
<dbReference type="Pfam" id="PF25917">
    <property type="entry name" value="BSH_RND"/>
    <property type="match status" value="1"/>
</dbReference>
<evidence type="ECO:0000313" key="4">
    <source>
        <dbReference type="EMBL" id="MBS9524296.1"/>
    </source>
</evidence>
<dbReference type="InterPro" id="IPR058792">
    <property type="entry name" value="Beta-barrel_RND_2"/>
</dbReference>
<evidence type="ECO:0000259" key="2">
    <source>
        <dbReference type="Pfam" id="PF25917"/>
    </source>
</evidence>
<dbReference type="InterPro" id="IPR058625">
    <property type="entry name" value="MdtA-like_BSH"/>
</dbReference>
<organism evidence="4 5">
    <name type="scientific">Litoribacter ruber</name>
    <dbReference type="NCBI Taxonomy" id="702568"/>
    <lineage>
        <taxon>Bacteria</taxon>
        <taxon>Pseudomonadati</taxon>
        <taxon>Bacteroidota</taxon>
        <taxon>Cytophagia</taxon>
        <taxon>Cytophagales</taxon>
        <taxon>Cyclobacteriaceae</taxon>
        <taxon>Litoribacter</taxon>
    </lineage>
</organism>
<dbReference type="GO" id="GO:0015562">
    <property type="term" value="F:efflux transmembrane transporter activity"/>
    <property type="evidence" value="ECO:0007669"/>
    <property type="project" value="TreeGrafter"/>
</dbReference>
<proteinExistence type="inferred from homology"/>
<dbReference type="PANTHER" id="PTHR30469">
    <property type="entry name" value="MULTIDRUG RESISTANCE PROTEIN MDTA"/>
    <property type="match status" value="1"/>
</dbReference>
<feature type="domain" description="CusB-like beta-barrel" evidence="3">
    <location>
        <begin position="211"/>
        <end position="282"/>
    </location>
</feature>
<dbReference type="SUPFAM" id="SSF111369">
    <property type="entry name" value="HlyD-like secretion proteins"/>
    <property type="match status" value="1"/>
</dbReference>
<name>A0AAP2CGP2_9BACT</name>
<dbReference type="Gene3D" id="2.40.420.20">
    <property type="match status" value="1"/>
</dbReference>
<dbReference type="InterPro" id="IPR006143">
    <property type="entry name" value="RND_pump_MFP"/>
</dbReference>
<dbReference type="EMBL" id="JAHCMY010000004">
    <property type="protein sequence ID" value="MBS9524296.1"/>
    <property type="molecule type" value="Genomic_DNA"/>
</dbReference>
<evidence type="ECO:0000313" key="5">
    <source>
        <dbReference type="Proteomes" id="UP001319104"/>
    </source>
</evidence>
<dbReference type="AlphaFoldDB" id="A0AAP2CGP2"/>
<dbReference type="Gene3D" id="2.40.30.170">
    <property type="match status" value="1"/>
</dbReference>
<dbReference type="PROSITE" id="PS51257">
    <property type="entry name" value="PROKAR_LIPOPROTEIN"/>
    <property type="match status" value="1"/>
</dbReference>
<feature type="domain" description="Multidrug resistance protein MdtA-like barrel-sandwich hybrid" evidence="2">
    <location>
        <begin position="76"/>
        <end position="199"/>
    </location>
</feature>
<dbReference type="Pfam" id="PF25954">
    <property type="entry name" value="Beta-barrel_RND_2"/>
    <property type="match status" value="1"/>
</dbReference>
<accession>A0AAP2CGP2</accession>
<dbReference type="GO" id="GO:1990281">
    <property type="term" value="C:efflux pump complex"/>
    <property type="evidence" value="ECO:0007669"/>
    <property type="project" value="TreeGrafter"/>
</dbReference>
<protein>
    <submittedName>
        <fullName evidence="4">Efflux RND transporter periplasmic adaptor subunit</fullName>
    </submittedName>
</protein>
<dbReference type="NCBIfam" id="TIGR01730">
    <property type="entry name" value="RND_mfp"/>
    <property type="match status" value="1"/>
</dbReference>
<comment type="caution">
    <text evidence="4">The sequence shown here is derived from an EMBL/GenBank/DDBJ whole genome shotgun (WGS) entry which is preliminary data.</text>
</comment>
<dbReference type="PANTHER" id="PTHR30469:SF38">
    <property type="entry name" value="HLYD FAMILY SECRETION PROTEIN"/>
    <property type="match status" value="1"/>
</dbReference>
<sequence length="360" mass="39614">MNRIFGSASLLLASFMLFSCEQEDESQKEQPMDSFRQEVSATQVRVAQSEKRTFDYLINASGKVEADNQLKVVVERNGYLTELLVKEGEMVSQGQVIARLDNSDSKFKLEKALIQKRVAEADFDDRKMGFGRILSGQDTSVNVEDFTEKLRANSGILAAELEVREAELELEKSVIKAPISGKIADLSIRKGTLVNSGDELCELISADQLTLKVKVLEADIGYVSANQKVEVFPVSGKDNQISGTVRSINPKVDENGLVQVSIALAPNSKLLPGMNARAVIRAPQNNSIVVPKDALVYRSGRPVVFTLENGSKESKWNYVEVGKDNGREVEILKGIDPNMTVITTNNLQLAHQAPVMIVEE</sequence>
<reference evidence="4 5" key="1">
    <citation type="submission" date="2021-05" db="EMBL/GenBank/DDBJ databases">
        <authorList>
            <person name="Zhang Z.D."/>
            <person name="Osman G."/>
        </authorList>
    </citation>
    <scope>NUCLEOTIDE SEQUENCE [LARGE SCALE GENOMIC DNA]</scope>
    <source>
        <strain evidence="4 5">KCTC 32217</strain>
    </source>
</reference>
<comment type="similarity">
    <text evidence="1">Belongs to the membrane fusion protein (MFP) (TC 8.A.1) family.</text>
</comment>
<evidence type="ECO:0000259" key="3">
    <source>
        <dbReference type="Pfam" id="PF25954"/>
    </source>
</evidence>
<dbReference type="Gene3D" id="2.40.50.100">
    <property type="match status" value="2"/>
</dbReference>
<dbReference type="Proteomes" id="UP001319104">
    <property type="component" value="Unassembled WGS sequence"/>
</dbReference>